<reference evidence="3 4" key="1">
    <citation type="journal article" date="2018" name="Front. Microbiol.">
        <title>Prospects for Fungal Bioremediation of Acidic Radioactive Waste Sites: Characterization and Genome Sequence of Rhodotorula taiwanensis MD1149.</title>
        <authorList>
            <person name="Tkavc R."/>
            <person name="Matrosova V.Y."/>
            <person name="Grichenko O.E."/>
            <person name="Gostincar C."/>
            <person name="Volpe R.P."/>
            <person name="Klimenkova P."/>
            <person name="Gaidamakova E.K."/>
            <person name="Zhou C.E."/>
            <person name="Stewart B.J."/>
            <person name="Lyman M.G."/>
            <person name="Malfatti S.A."/>
            <person name="Rubinfeld B."/>
            <person name="Courtot M."/>
            <person name="Singh J."/>
            <person name="Dalgard C.L."/>
            <person name="Hamilton T."/>
            <person name="Frey K.G."/>
            <person name="Gunde-Cimerman N."/>
            <person name="Dugan L."/>
            <person name="Daly M.J."/>
        </authorList>
    </citation>
    <scope>NUCLEOTIDE SEQUENCE [LARGE SCALE GENOMIC DNA]</scope>
    <source>
        <strain evidence="3 4">MD1149</strain>
    </source>
</reference>
<organism evidence="3 4">
    <name type="scientific">Rhodotorula taiwanensis</name>
    <dbReference type="NCBI Taxonomy" id="741276"/>
    <lineage>
        <taxon>Eukaryota</taxon>
        <taxon>Fungi</taxon>
        <taxon>Dikarya</taxon>
        <taxon>Basidiomycota</taxon>
        <taxon>Pucciniomycotina</taxon>
        <taxon>Microbotryomycetes</taxon>
        <taxon>Sporidiobolales</taxon>
        <taxon>Sporidiobolaceae</taxon>
        <taxon>Rhodotorula</taxon>
    </lineage>
</organism>
<dbReference type="PANTHER" id="PTHR12203:SF118">
    <property type="entry name" value="BETA-1,2-XYLOSYLTRANSFERASE 1"/>
    <property type="match status" value="1"/>
</dbReference>
<feature type="region of interest" description="Disordered" evidence="1">
    <location>
        <begin position="128"/>
        <end position="159"/>
    </location>
</feature>
<name>A0A2S5BCS6_9BASI</name>
<evidence type="ECO:0000256" key="1">
    <source>
        <dbReference type="SAM" id="MobiDB-lite"/>
    </source>
</evidence>
<evidence type="ECO:0000313" key="3">
    <source>
        <dbReference type="EMBL" id="POY74579.1"/>
    </source>
</evidence>
<dbReference type="Pfam" id="PF05686">
    <property type="entry name" value="Glyco_transf_90"/>
    <property type="match status" value="1"/>
</dbReference>
<dbReference type="EMBL" id="PJQD01000023">
    <property type="protein sequence ID" value="POY74579.1"/>
    <property type="molecule type" value="Genomic_DNA"/>
</dbReference>
<comment type="caution">
    <text evidence="3">The sequence shown here is derived from an EMBL/GenBank/DDBJ whole genome shotgun (WGS) entry which is preliminary data.</text>
</comment>
<dbReference type="PANTHER" id="PTHR12203">
    <property type="entry name" value="KDEL LYS-ASP-GLU-LEU CONTAINING - RELATED"/>
    <property type="match status" value="1"/>
</dbReference>
<evidence type="ECO:0000313" key="4">
    <source>
        <dbReference type="Proteomes" id="UP000237144"/>
    </source>
</evidence>
<feature type="region of interest" description="Disordered" evidence="1">
    <location>
        <begin position="844"/>
        <end position="866"/>
    </location>
</feature>
<dbReference type="SMART" id="SM00672">
    <property type="entry name" value="CAP10"/>
    <property type="match status" value="1"/>
</dbReference>
<evidence type="ECO:0000259" key="2">
    <source>
        <dbReference type="SMART" id="SM00672"/>
    </source>
</evidence>
<feature type="domain" description="Glycosyl transferase CAP10" evidence="2">
    <location>
        <begin position="557"/>
        <end position="840"/>
    </location>
</feature>
<sequence>MRPDGGPDRSLSSRRATVTEASAGHPGTTSATLGRNKFIGGNESSPTQPSPVPTVPTPVPSATGPIALPPASPRFDRLQSPVAPRLATPRMSAPSPRHHRKDSTLLTRSPAGFGSVLAGWLPFAGGPRSWSAKDRDGPSPLPTYGKRAGGSIPTRPFYPAEKRTDKRGYLLMARDVSLRPIYVLSRRSPVYLICALIVSVLFILNYSTSPSTQSVKLRVQGAVRPYIPQRAADAVQRYGKGGRRKKKLPKAGDAAAAAAAFREAQEPEMDRIQEDIRAEREQAARAAAKLAEKPRKRPTHADTAKLPPVGIDSRIPLEEGKPHPIPALMAKARRDWEELKGRQSKNFAEAVAEYKRRYGRNPPKGFDRWYAFAKSHNVLLIDEFDLIDKDLLIYRAFKPEVFRKRVTYLPEAMDTTWTIRVQRGRIYREGPLGHHDRAKGVEKLMARFAHFLPDMKIVYNGHDNARIALAAEERMRLEGLAKRGEYDDDENPPFDPKERGPFPNWGYPVFCPPGSPARELAFEGYGYHADLNATGFEMPPHPEGAIGSVIGDFKGYMDVCYAPHYRHTHCTTSWVFSHHPTPVLPFFSPGVQTTFGDIHALIVEQLELEAKHDPTWEERPFTSLQWRGQTSGPLWEKLTPWRTSQRARLHLLSHQEDGSRPVTLVDEDDIMHSTEMSNYRLNPLFLDTGMVGPAVQCVKEDGTCDEMYEVFQGYDKRISFDRASLYKYVLDVDGNSWSGRFRRLMLSNAAVVKSTIFPEFWTDWAIPWLHFIPMQVDYADMWDIMAFFRGGLNGEHAHDDLGKEIAVAGKEWVKQCYRWADLEAYQFRLLLEYGRLYTDETHPGSNDFDGDTSVEPKWNGPIREEM</sequence>
<feature type="compositionally biased region" description="Pro residues" evidence="1">
    <location>
        <begin position="48"/>
        <end position="59"/>
    </location>
</feature>
<proteinExistence type="predicted"/>
<keyword evidence="4" id="KW-1185">Reference proteome</keyword>
<dbReference type="OrthoDB" id="541052at2759"/>
<feature type="region of interest" description="Disordered" evidence="1">
    <location>
        <begin position="283"/>
        <end position="323"/>
    </location>
</feature>
<dbReference type="InterPro" id="IPR051091">
    <property type="entry name" value="O-Glucosyltr/Glycosyltrsf_90"/>
</dbReference>
<dbReference type="Proteomes" id="UP000237144">
    <property type="component" value="Unassembled WGS sequence"/>
</dbReference>
<gene>
    <name evidence="3" type="ORF">BMF94_2340</name>
</gene>
<dbReference type="AlphaFoldDB" id="A0A2S5BCS6"/>
<feature type="region of interest" description="Disordered" evidence="1">
    <location>
        <begin position="1"/>
        <end position="107"/>
    </location>
</feature>
<accession>A0A2S5BCS6</accession>
<dbReference type="InterPro" id="IPR006598">
    <property type="entry name" value="CAP10"/>
</dbReference>
<protein>
    <recommendedName>
        <fullName evidence="2">Glycosyl transferase CAP10 domain-containing protein</fullName>
    </recommendedName>
</protein>